<organism evidence="2 3">
    <name type="scientific">Salinithrix halophila</name>
    <dbReference type="NCBI Taxonomy" id="1485204"/>
    <lineage>
        <taxon>Bacteria</taxon>
        <taxon>Bacillati</taxon>
        <taxon>Bacillota</taxon>
        <taxon>Bacilli</taxon>
        <taxon>Bacillales</taxon>
        <taxon>Thermoactinomycetaceae</taxon>
        <taxon>Salinithrix</taxon>
    </lineage>
</organism>
<reference evidence="3" key="1">
    <citation type="journal article" date="2019" name="Int. J. Syst. Evol. Microbiol.">
        <title>The Global Catalogue of Microorganisms (GCM) 10K type strain sequencing project: providing services to taxonomists for standard genome sequencing and annotation.</title>
        <authorList>
            <consortium name="The Broad Institute Genomics Platform"/>
            <consortium name="The Broad Institute Genome Sequencing Center for Infectious Disease"/>
            <person name="Wu L."/>
            <person name="Ma J."/>
        </authorList>
    </citation>
    <scope>NUCLEOTIDE SEQUENCE [LARGE SCALE GENOMIC DNA]</scope>
    <source>
        <strain evidence="3">IBRC-M 10813</strain>
    </source>
</reference>
<evidence type="ECO:0000313" key="3">
    <source>
        <dbReference type="Proteomes" id="UP001595843"/>
    </source>
</evidence>
<keyword evidence="1" id="KW-1133">Transmembrane helix</keyword>
<dbReference type="Proteomes" id="UP001595843">
    <property type="component" value="Unassembled WGS sequence"/>
</dbReference>
<proteinExistence type="predicted"/>
<feature type="transmembrane region" description="Helical" evidence="1">
    <location>
        <begin position="158"/>
        <end position="179"/>
    </location>
</feature>
<dbReference type="Pfam" id="PF12679">
    <property type="entry name" value="ABC2_membrane_2"/>
    <property type="match status" value="1"/>
</dbReference>
<protein>
    <submittedName>
        <fullName evidence="2">ABC transporter permease subunit</fullName>
    </submittedName>
</protein>
<feature type="transmembrane region" description="Helical" evidence="1">
    <location>
        <begin position="79"/>
        <end position="98"/>
    </location>
</feature>
<comment type="caution">
    <text evidence="2">The sequence shown here is derived from an EMBL/GenBank/DDBJ whole genome shotgun (WGS) entry which is preliminary data.</text>
</comment>
<accession>A0ABV8JQ95</accession>
<sequence>MMAIFRRNLWGLRRSFLIWSAILGLMTVLRIPVFNSIKNNPGFNEFLKTMPDYLKAMMGDQLEAVTTINGFLASQHFQISWLLVGGLFAAVTGSGLLAREVDRGTLGLLLSRPVSRTQVVVAKFFVLPVVYLLFAGVGLFFLWGSLLTVEETPRWEGIWMSFLYGWMMLIAIGSVSLLLSSAASDSQKASMSAIGLFLGSYLLNGIGSLQEGVEFLRWFSFAHYYNSAELFAGQGEPADSVFFLLISAISLLSAVMVFNRRNFTL</sequence>
<keyword evidence="3" id="KW-1185">Reference proteome</keyword>
<dbReference type="PANTHER" id="PTHR37305">
    <property type="entry name" value="INTEGRAL MEMBRANE PROTEIN-RELATED"/>
    <property type="match status" value="1"/>
</dbReference>
<gene>
    <name evidence="2" type="ORF">ACFOUO_15225</name>
</gene>
<evidence type="ECO:0000256" key="1">
    <source>
        <dbReference type="SAM" id="Phobius"/>
    </source>
</evidence>
<name>A0ABV8JQ95_9BACL</name>
<evidence type="ECO:0000313" key="2">
    <source>
        <dbReference type="EMBL" id="MFC4078149.1"/>
    </source>
</evidence>
<feature type="transmembrane region" description="Helical" evidence="1">
    <location>
        <begin position="119"/>
        <end position="146"/>
    </location>
</feature>
<feature type="transmembrane region" description="Helical" evidence="1">
    <location>
        <begin position="240"/>
        <end position="258"/>
    </location>
</feature>
<feature type="transmembrane region" description="Helical" evidence="1">
    <location>
        <begin position="191"/>
        <end position="209"/>
    </location>
</feature>
<keyword evidence="1" id="KW-0472">Membrane</keyword>
<dbReference type="EMBL" id="JBHSAP010000018">
    <property type="protein sequence ID" value="MFC4078149.1"/>
    <property type="molecule type" value="Genomic_DNA"/>
</dbReference>
<keyword evidence="1" id="KW-0812">Transmembrane</keyword>
<dbReference type="RefSeq" id="WP_380705975.1">
    <property type="nucleotide sequence ID" value="NZ_JBHSAP010000018.1"/>
</dbReference>
<dbReference type="PANTHER" id="PTHR37305:SF1">
    <property type="entry name" value="MEMBRANE PROTEIN"/>
    <property type="match status" value="1"/>
</dbReference>